<dbReference type="GeneID" id="20070886"/>
<name>K2HIW6_ENTNP</name>
<gene>
    <name evidence="2" type="ORF">ENU1_003640</name>
</gene>
<keyword evidence="1" id="KW-0812">Transmembrane</keyword>
<proteinExistence type="predicted"/>
<organism evidence="2 3">
    <name type="scientific">Entamoeba nuttalli (strain P19)</name>
    <name type="common">Amoeba</name>
    <dbReference type="NCBI Taxonomy" id="1076696"/>
    <lineage>
        <taxon>Eukaryota</taxon>
        <taxon>Amoebozoa</taxon>
        <taxon>Evosea</taxon>
        <taxon>Archamoebae</taxon>
        <taxon>Mastigamoebida</taxon>
        <taxon>Entamoebidae</taxon>
        <taxon>Entamoeba</taxon>
    </lineage>
</organism>
<accession>K2HIW6</accession>
<feature type="transmembrane region" description="Helical" evidence="1">
    <location>
        <begin position="6"/>
        <end position="25"/>
    </location>
</feature>
<reference evidence="2 3" key="1">
    <citation type="submission" date="2011-11" db="EMBL/GenBank/DDBJ databases">
        <authorList>
            <person name="Hannick L."/>
            <person name="Karamycheva S."/>
            <person name="Lorenzi H."/>
            <person name="Caler E."/>
        </authorList>
    </citation>
    <scope>NUCLEOTIDE SEQUENCE [LARGE SCALE GENOMIC DNA]</scope>
    <source>
        <strain evidence="2 3">P19</strain>
    </source>
</reference>
<evidence type="ECO:0000313" key="2">
    <source>
        <dbReference type="EMBL" id="EKE42954.1"/>
    </source>
</evidence>
<evidence type="ECO:0000256" key="1">
    <source>
        <dbReference type="SAM" id="Phobius"/>
    </source>
</evidence>
<dbReference type="VEuPathDB" id="AmoebaDB:ENU1_003640"/>
<protein>
    <submittedName>
        <fullName evidence="2">Uncharacterized protein</fullName>
    </submittedName>
</protein>
<dbReference type="RefSeq" id="XP_008854713.1">
    <property type="nucleotide sequence ID" value="XM_008856491.1"/>
</dbReference>
<feature type="non-terminal residue" evidence="2">
    <location>
        <position position="122"/>
    </location>
</feature>
<evidence type="ECO:0000313" key="3">
    <source>
        <dbReference type="Proteomes" id="UP000006769"/>
    </source>
</evidence>
<sequence>MQVAKVIAIIMTLFLLIFIIQLFMYPTVNTLEFKTHENGPIPTHKEEVLIDEEEESFWAKAEVIPQSHSSKRYCIAIVPPEGVKVISTPYHPNIDFITSQYTAENIKAMWPRKGFYLGNFDI</sequence>
<dbReference type="AlphaFoldDB" id="K2HIW6"/>
<keyword evidence="1" id="KW-0472">Membrane</keyword>
<dbReference type="EMBL" id="JH925161">
    <property type="protein sequence ID" value="EKE42954.1"/>
    <property type="molecule type" value="Genomic_DNA"/>
</dbReference>
<dbReference type="Proteomes" id="UP000006769">
    <property type="component" value="Unassembled WGS sequence"/>
</dbReference>
<keyword evidence="1" id="KW-1133">Transmembrane helix</keyword>